<dbReference type="Gene3D" id="3.40.50.2300">
    <property type="match status" value="1"/>
</dbReference>
<dbReference type="GO" id="GO:0005886">
    <property type="term" value="C:plasma membrane"/>
    <property type="evidence" value="ECO:0007669"/>
    <property type="project" value="UniProtKB-SubCell"/>
</dbReference>
<evidence type="ECO:0000313" key="23">
    <source>
        <dbReference type="Proteomes" id="UP000199428"/>
    </source>
</evidence>
<dbReference type="RefSeq" id="WP_242870395.1">
    <property type="nucleotide sequence ID" value="NZ_FMWK01000003.1"/>
</dbReference>
<dbReference type="Proteomes" id="UP000199428">
    <property type="component" value="Unassembled WGS sequence"/>
</dbReference>
<keyword evidence="6" id="KW-1003">Cell membrane</keyword>
<feature type="modified residue" description="4-aspartylphosphate" evidence="18">
    <location>
        <position position="376"/>
    </location>
</feature>
<dbReference type="InterPro" id="IPR036097">
    <property type="entry name" value="HisK_dim/P_sf"/>
</dbReference>
<dbReference type="PRINTS" id="PR00344">
    <property type="entry name" value="BCTRLSENSOR"/>
</dbReference>
<dbReference type="Pfam" id="PF00512">
    <property type="entry name" value="HisKA"/>
    <property type="match status" value="1"/>
</dbReference>
<comment type="catalytic activity">
    <reaction evidence="1">
        <text>ATP + protein L-histidine = ADP + protein N-phospho-L-histidine.</text>
        <dbReference type="EC" id="2.7.13.3"/>
    </reaction>
</comment>
<dbReference type="Pfam" id="PF01627">
    <property type="entry name" value="Hpt"/>
    <property type="match status" value="1"/>
</dbReference>
<dbReference type="InterPro" id="IPR036890">
    <property type="entry name" value="HATPase_C_sf"/>
</dbReference>
<dbReference type="SUPFAM" id="SSF55874">
    <property type="entry name" value="ATPase domain of HSP90 chaperone/DNA topoisomerase II/histidine kinase"/>
    <property type="match status" value="1"/>
</dbReference>
<reference evidence="22 23" key="1">
    <citation type="submission" date="2016-10" db="EMBL/GenBank/DDBJ databases">
        <authorList>
            <person name="de Groot N.N."/>
        </authorList>
    </citation>
    <scope>NUCLEOTIDE SEQUENCE [LARGE SCALE GENOMIC DNA]</scope>
    <source>
        <strain evidence="22 23">DSM 10317</strain>
    </source>
</reference>
<feature type="domain" description="Response regulatory" evidence="21">
    <location>
        <begin position="327"/>
        <end position="440"/>
    </location>
</feature>
<dbReference type="CDD" id="cd16922">
    <property type="entry name" value="HATPase_EvgS-ArcB-TorS-like"/>
    <property type="match status" value="1"/>
</dbReference>
<keyword evidence="10 19" id="KW-0812">Transmembrane</keyword>
<proteinExistence type="inferred from homology"/>
<dbReference type="GO" id="GO:0009927">
    <property type="term" value="F:histidine phosphotransfer kinase activity"/>
    <property type="evidence" value="ECO:0007669"/>
    <property type="project" value="TreeGrafter"/>
</dbReference>
<keyword evidence="7" id="KW-0997">Cell inner membrane</keyword>
<keyword evidence="8 18" id="KW-0597">Phosphoprotein</keyword>
<dbReference type="PROSITE" id="PS50110">
    <property type="entry name" value="RESPONSE_REGULATORY"/>
    <property type="match status" value="1"/>
</dbReference>
<dbReference type="InterPro" id="IPR008207">
    <property type="entry name" value="Sig_transdc_His_kin_Hpt_dom"/>
</dbReference>
<evidence type="ECO:0000256" key="17">
    <source>
        <dbReference type="ARBA" id="ARBA00074306"/>
    </source>
</evidence>
<evidence type="ECO:0000256" key="16">
    <source>
        <dbReference type="ARBA" id="ARBA00024867"/>
    </source>
</evidence>
<feature type="domain" description="Histidine kinase" evidence="20">
    <location>
        <begin position="68"/>
        <end position="296"/>
    </location>
</feature>
<dbReference type="SUPFAM" id="SSF47226">
    <property type="entry name" value="Histidine-containing phosphotransfer domain, HPT domain"/>
    <property type="match status" value="1"/>
</dbReference>
<dbReference type="PROSITE" id="PS50109">
    <property type="entry name" value="HIS_KIN"/>
    <property type="match status" value="1"/>
</dbReference>
<dbReference type="PANTHER" id="PTHR43047:SF72">
    <property type="entry name" value="OSMOSENSING HISTIDINE PROTEIN KINASE SLN1"/>
    <property type="match status" value="1"/>
</dbReference>
<dbReference type="Pfam" id="PF00072">
    <property type="entry name" value="Response_reg"/>
    <property type="match status" value="1"/>
</dbReference>
<dbReference type="Pfam" id="PF02518">
    <property type="entry name" value="HATPase_c"/>
    <property type="match status" value="1"/>
</dbReference>
<dbReference type="EC" id="2.7.13.3" evidence="4"/>
<accession>A0A1G5RTT2</accession>
<dbReference type="InterPro" id="IPR004358">
    <property type="entry name" value="Sig_transdc_His_kin-like_C"/>
</dbReference>
<protein>
    <recommendedName>
        <fullName evidence="17">Circadian input-output histidine kinase CikA</fullName>
        <ecNumber evidence="4">2.7.13.3</ecNumber>
    </recommendedName>
    <alternativeName>
        <fullName evidence="5">Stage 0 sporulation protein A homolog</fullName>
    </alternativeName>
</protein>
<evidence type="ECO:0000259" key="20">
    <source>
        <dbReference type="PROSITE" id="PS50109"/>
    </source>
</evidence>
<keyword evidence="14" id="KW-0902">Two-component regulatory system</keyword>
<sequence length="656" mass="74067">MGNSVGFVLTENLSIINILFLILIAILGGAIVWLVMRSTVIKRQYEEIRKAKDDAERAYTSKSRFLANMSHEIRTPINTIMGMNEMVMREDASGVPKEYFMSMMNYAFDIRNASESLLGLINDLLDISKIESGKMHLVEQEYDTQDMLRSIVSMIRVRTIEKELTFDVVIDEIMPKRLYGDMGKIKQIVLNLLTNAVKYTQRGGLILNVSMDARENDICTLRFAVKDTGIGIKEEDMGRLFTAYERLDEEVNSEIQGTGLGLDISNRFAELMGGQLWCESTYGEGSEFILTLGQKIIDANPIGIFLEHDEAISKGPYVPHFIAPDADILVVDDNPVNLSVIKGLLKATRVFVTTALSGEEAIDKIKDNHFDFVLLDHMMPGMDGIETLEKIREIEPKIPVYALTANSTTGADFYLSKGFDGYLSKPVDTEVLEKTILKHLPEEMVEVIDRDEVVEELKELPENMLWINETEGITVDEGVKNSGGIGSFIIALELFLDTIDSNTKVIRDAYEERNIRLYTIKVHALKSSCRIIGALDLAELALQLEEAGKKKDMEFIDANNDRFLAEYGAYKEKLKSLKVVVTDDEDKEPISKEELADAYATLKEMIPLMDYDAVSMVVDGLMEYKLPDEDAIKIYDLSKMLKIFDWDAMEEWIKNA</sequence>
<dbReference type="SUPFAM" id="SSF52172">
    <property type="entry name" value="CheY-like"/>
    <property type="match status" value="1"/>
</dbReference>
<evidence type="ECO:0000256" key="19">
    <source>
        <dbReference type="SAM" id="Phobius"/>
    </source>
</evidence>
<evidence type="ECO:0000259" key="21">
    <source>
        <dbReference type="PROSITE" id="PS50110"/>
    </source>
</evidence>
<evidence type="ECO:0000256" key="8">
    <source>
        <dbReference type="ARBA" id="ARBA00022553"/>
    </source>
</evidence>
<feature type="transmembrane region" description="Helical" evidence="19">
    <location>
        <begin position="15"/>
        <end position="36"/>
    </location>
</feature>
<keyword evidence="15 19" id="KW-0472">Membrane</keyword>
<comment type="similarity">
    <text evidence="3">In the N-terminal section; belongs to the phytochrome family.</text>
</comment>
<dbReference type="InterPro" id="IPR011006">
    <property type="entry name" value="CheY-like_superfamily"/>
</dbReference>
<dbReference type="PANTHER" id="PTHR43047">
    <property type="entry name" value="TWO-COMPONENT HISTIDINE PROTEIN KINASE"/>
    <property type="match status" value="1"/>
</dbReference>
<dbReference type="SUPFAM" id="SSF47384">
    <property type="entry name" value="Homodimeric domain of signal transducing histidine kinase"/>
    <property type="match status" value="1"/>
</dbReference>
<evidence type="ECO:0000256" key="2">
    <source>
        <dbReference type="ARBA" id="ARBA00004429"/>
    </source>
</evidence>
<dbReference type="Gene3D" id="1.10.287.130">
    <property type="match status" value="1"/>
</dbReference>
<dbReference type="SMART" id="SM00388">
    <property type="entry name" value="HisKA"/>
    <property type="match status" value="1"/>
</dbReference>
<evidence type="ECO:0000256" key="18">
    <source>
        <dbReference type="PROSITE-ProRule" id="PRU00169"/>
    </source>
</evidence>
<evidence type="ECO:0000256" key="4">
    <source>
        <dbReference type="ARBA" id="ARBA00012438"/>
    </source>
</evidence>
<evidence type="ECO:0000256" key="9">
    <source>
        <dbReference type="ARBA" id="ARBA00022679"/>
    </source>
</evidence>
<evidence type="ECO:0000256" key="15">
    <source>
        <dbReference type="ARBA" id="ARBA00023136"/>
    </source>
</evidence>
<keyword evidence="11 22" id="KW-0418">Kinase</keyword>
<dbReference type="FunFam" id="3.30.565.10:FF:000010">
    <property type="entry name" value="Sensor histidine kinase RcsC"/>
    <property type="match status" value="1"/>
</dbReference>
<keyword evidence="12" id="KW-0547">Nucleotide-binding</keyword>
<keyword evidence="12" id="KW-0067">ATP-binding</keyword>
<evidence type="ECO:0000256" key="6">
    <source>
        <dbReference type="ARBA" id="ARBA00022475"/>
    </source>
</evidence>
<dbReference type="Gene3D" id="3.30.565.10">
    <property type="entry name" value="Histidine kinase-like ATPase, C-terminal domain"/>
    <property type="match status" value="1"/>
</dbReference>
<evidence type="ECO:0000256" key="3">
    <source>
        <dbReference type="ARBA" id="ARBA00006402"/>
    </source>
</evidence>
<dbReference type="SMART" id="SM00387">
    <property type="entry name" value="HATPase_c"/>
    <property type="match status" value="1"/>
</dbReference>
<dbReference type="InterPro" id="IPR003594">
    <property type="entry name" value="HATPase_dom"/>
</dbReference>
<evidence type="ECO:0000256" key="5">
    <source>
        <dbReference type="ARBA" id="ARBA00018672"/>
    </source>
</evidence>
<evidence type="ECO:0000256" key="11">
    <source>
        <dbReference type="ARBA" id="ARBA00022777"/>
    </source>
</evidence>
<comment type="subcellular location">
    <subcellularLocation>
        <location evidence="2">Cell inner membrane</location>
        <topology evidence="2">Multi-pass membrane protein</topology>
    </subcellularLocation>
</comment>
<dbReference type="CDD" id="cd00082">
    <property type="entry name" value="HisKA"/>
    <property type="match status" value="1"/>
</dbReference>
<dbReference type="InterPro" id="IPR003661">
    <property type="entry name" value="HisK_dim/P_dom"/>
</dbReference>
<dbReference type="SMART" id="SM00448">
    <property type="entry name" value="REC"/>
    <property type="match status" value="1"/>
</dbReference>
<evidence type="ECO:0000256" key="14">
    <source>
        <dbReference type="ARBA" id="ARBA00023012"/>
    </source>
</evidence>
<evidence type="ECO:0000256" key="10">
    <source>
        <dbReference type="ARBA" id="ARBA00022692"/>
    </source>
</evidence>
<dbReference type="AlphaFoldDB" id="A0A1G5RTT2"/>
<evidence type="ECO:0000256" key="7">
    <source>
        <dbReference type="ARBA" id="ARBA00022519"/>
    </source>
</evidence>
<evidence type="ECO:0000256" key="1">
    <source>
        <dbReference type="ARBA" id="ARBA00000085"/>
    </source>
</evidence>
<dbReference type="InterPro" id="IPR001789">
    <property type="entry name" value="Sig_transdc_resp-reg_receiver"/>
</dbReference>
<evidence type="ECO:0000256" key="13">
    <source>
        <dbReference type="ARBA" id="ARBA00022989"/>
    </source>
</evidence>
<dbReference type="InterPro" id="IPR005467">
    <property type="entry name" value="His_kinase_dom"/>
</dbReference>
<keyword evidence="9" id="KW-0808">Transferase</keyword>
<gene>
    <name evidence="22" type="ORF">SAMN02910350_00842</name>
</gene>
<comment type="function">
    <text evidence="16">May play the central regulatory role in sporulation. It may be an element of the effector pathway responsible for the activation of sporulation genes in response to nutritional stress. Spo0A may act in concert with spo0H (a sigma factor) to control the expression of some genes that are critical to the sporulation process.</text>
</comment>
<dbReference type="Gene3D" id="1.20.120.160">
    <property type="entry name" value="HPT domain"/>
    <property type="match status" value="1"/>
</dbReference>
<name>A0A1G5RTT2_PSEXY</name>
<evidence type="ECO:0000313" key="22">
    <source>
        <dbReference type="EMBL" id="SCZ77525.1"/>
    </source>
</evidence>
<dbReference type="InterPro" id="IPR036641">
    <property type="entry name" value="HPT_dom_sf"/>
</dbReference>
<dbReference type="GO" id="GO:0000155">
    <property type="term" value="F:phosphorelay sensor kinase activity"/>
    <property type="evidence" value="ECO:0007669"/>
    <property type="project" value="InterPro"/>
</dbReference>
<evidence type="ECO:0000256" key="12">
    <source>
        <dbReference type="ARBA" id="ARBA00022840"/>
    </source>
</evidence>
<dbReference type="CDD" id="cd17546">
    <property type="entry name" value="REC_hyHK_CKI1_RcsC-like"/>
    <property type="match status" value="1"/>
</dbReference>
<keyword evidence="13 19" id="KW-1133">Transmembrane helix</keyword>
<dbReference type="EMBL" id="FMWK01000003">
    <property type="protein sequence ID" value="SCZ77525.1"/>
    <property type="molecule type" value="Genomic_DNA"/>
</dbReference>
<organism evidence="22 23">
    <name type="scientific">Pseudobutyrivibrio xylanivorans</name>
    <dbReference type="NCBI Taxonomy" id="185007"/>
    <lineage>
        <taxon>Bacteria</taxon>
        <taxon>Bacillati</taxon>
        <taxon>Bacillota</taxon>
        <taxon>Clostridia</taxon>
        <taxon>Lachnospirales</taxon>
        <taxon>Lachnospiraceae</taxon>
        <taxon>Pseudobutyrivibrio</taxon>
    </lineage>
</organism>